<dbReference type="Proteomes" id="UP000178859">
    <property type="component" value="Unassembled WGS sequence"/>
</dbReference>
<evidence type="ECO:0000313" key="3">
    <source>
        <dbReference type="Proteomes" id="UP000178859"/>
    </source>
</evidence>
<dbReference type="EMBL" id="MFDT01000059">
    <property type="protein sequence ID" value="OGE64487.1"/>
    <property type="molecule type" value="Genomic_DNA"/>
</dbReference>
<evidence type="ECO:0000313" key="2">
    <source>
        <dbReference type="EMBL" id="OGE64487.1"/>
    </source>
</evidence>
<comment type="caution">
    <text evidence="2">The sequence shown here is derived from an EMBL/GenBank/DDBJ whole genome shotgun (WGS) entry which is preliminary data.</text>
</comment>
<dbReference type="CDD" id="cd22345">
    <property type="entry name" value="PDDEXK_nuclease"/>
    <property type="match status" value="1"/>
</dbReference>
<dbReference type="SUPFAM" id="SSF52980">
    <property type="entry name" value="Restriction endonuclease-like"/>
    <property type="match status" value="1"/>
</dbReference>
<feature type="domain" description="Type II restriction endonuclease EcoO109IR" evidence="1">
    <location>
        <begin position="8"/>
        <end position="213"/>
    </location>
</feature>
<gene>
    <name evidence="2" type="ORF">A3I48_02335</name>
</gene>
<dbReference type="InterPro" id="IPR032793">
    <property type="entry name" value="RE_EcoO109IR"/>
</dbReference>
<proteinExistence type="predicted"/>
<dbReference type="AlphaFoldDB" id="A0A1F5MGJ6"/>
<dbReference type="Pfam" id="PF14511">
    <property type="entry name" value="RE_EcoO109I"/>
    <property type="match status" value="1"/>
</dbReference>
<organism evidence="2 3">
    <name type="scientific">Candidatus Daviesbacteria bacterium RIFCSPLOWO2_02_FULL_36_7</name>
    <dbReference type="NCBI Taxonomy" id="1797792"/>
    <lineage>
        <taxon>Bacteria</taxon>
        <taxon>Candidatus Daviesiibacteriota</taxon>
    </lineage>
</organism>
<evidence type="ECO:0000259" key="1">
    <source>
        <dbReference type="Pfam" id="PF14511"/>
    </source>
</evidence>
<accession>A0A1F5MGJ6</accession>
<reference evidence="2 3" key="1">
    <citation type="journal article" date="2016" name="Nat. Commun.">
        <title>Thousands of microbial genomes shed light on interconnected biogeochemical processes in an aquifer system.</title>
        <authorList>
            <person name="Anantharaman K."/>
            <person name="Brown C.T."/>
            <person name="Hug L.A."/>
            <person name="Sharon I."/>
            <person name="Castelle C.J."/>
            <person name="Probst A.J."/>
            <person name="Thomas B.C."/>
            <person name="Singh A."/>
            <person name="Wilkins M.J."/>
            <person name="Karaoz U."/>
            <person name="Brodie E.L."/>
            <person name="Williams K.H."/>
            <person name="Hubbard S.S."/>
            <person name="Banfield J.F."/>
        </authorList>
    </citation>
    <scope>NUCLEOTIDE SEQUENCE [LARGE SCALE GENOMIC DNA]</scope>
</reference>
<protein>
    <recommendedName>
        <fullName evidence="1">Type II restriction endonuclease EcoO109IR domain-containing protein</fullName>
    </recommendedName>
</protein>
<name>A0A1F5MGJ6_9BACT</name>
<dbReference type="InterPro" id="IPR011335">
    <property type="entry name" value="Restrct_endonuc-II-like"/>
</dbReference>
<sequence length="257" mass="29976">MDKLNYEELQTFISEGVITPFYDIRLQKLNELTFGGIMRRKNPYLFKAKNIQTAEELVRYILDAYLSSQEETIFGGLMEELAIFVCKKAYGGYKAKQGKFRSVDLIFQRDGKTYLVGIKSGPNWGNSDQINRMKGNFKKARKILKGEGNTTKIIAINGCIYGKDHRPHKVDVRDREKSYYKFCGQEFWELITGDSKFYQQIVLPIDKEAKKQDENFRNTYSAKINELTKDFSENYLMDEGYINWEKLIDFVSKKSSN</sequence>